<evidence type="ECO:0000256" key="2">
    <source>
        <dbReference type="ARBA" id="ARBA00005236"/>
    </source>
</evidence>
<feature type="transmembrane region" description="Helical" evidence="8">
    <location>
        <begin position="269"/>
        <end position="291"/>
    </location>
</feature>
<feature type="transmembrane region" description="Helical" evidence="8">
    <location>
        <begin position="314"/>
        <end position="340"/>
    </location>
</feature>
<dbReference type="Pfam" id="PF12704">
    <property type="entry name" value="MacB_PCD"/>
    <property type="match status" value="1"/>
</dbReference>
<protein>
    <submittedName>
        <fullName evidence="11">Outer membrane-specific lipoprotein transporter subunit</fullName>
    </submittedName>
</protein>
<keyword evidence="7 8" id="KW-0472">Membrane</keyword>
<dbReference type="NCBIfam" id="TIGR02212">
    <property type="entry name" value="lolCE"/>
    <property type="match status" value="1"/>
</dbReference>
<reference evidence="11 12" key="1">
    <citation type="submission" date="2018-06" db="EMBL/GenBank/DDBJ databases">
        <authorList>
            <consortium name="Pathogen Informatics"/>
            <person name="Doyle S."/>
        </authorList>
    </citation>
    <scope>NUCLEOTIDE SEQUENCE [LARGE SCALE GENOMIC DNA]</scope>
    <source>
        <strain evidence="11 12">NCTC11296</strain>
    </source>
</reference>
<name>A0A377I8A6_AVIPA</name>
<keyword evidence="3" id="KW-0813">Transport</keyword>
<feature type="domain" description="MacB-like periplasmic core" evidence="10">
    <location>
        <begin position="30"/>
        <end position="212"/>
    </location>
</feature>
<evidence type="ECO:0000256" key="7">
    <source>
        <dbReference type="ARBA" id="ARBA00023136"/>
    </source>
</evidence>
<evidence type="ECO:0000313" key="11">
    <source>
        <dbReference type="EMBL" id="STO71413.1"/>
    </source>
</evidence>
<keyword evidence="6 8" id="KW-1133">Transmembrane helix</keyword>
<evidence type="ECO:0000259" key="9">
    <source>
        <dbReference type="Pfam" id="PF02687"/>
    </source>
</evidence>
<dbReference type="EMBL" id="UGHK01000002">
    <property type="protein sequence ID" value="STO71413.1"/>
    <property type="molecule type" value="Genomic_DNA"/>
</dbReference>
<dbReference type="GO" id="GO:0098797">
    <property type="term" value="C:plasma membrane protein complex"/>
    <property type="evidence" value="ECO:0007669"/>
    <property type="project" value="TreeGrafter"/>
</dbReference>
<dbReference type="PANTHER" id="PTHR30489:SF8">
    <property type="entry name" value="LIPOPROTEIN-RELEASING SYSTEM TRANSMEMBRANE PROTEIN LOLC"/>
    <property type="match status" value="1"/>
</dbReference>
<proteinExistence type="inferred from homology"/>
<keyword evidence="4" id="KW-1003">Cell membrane</keyword>
<accession>A0A377I8A6</accession>
<dbReference type="PANTHER" id="PTHR30489">
    <property type="entry name" value="LIPOPROTEIN-RELEASING SYSTEM TRANSMEMBRANE PROTEIN LOLE"/>
    <property type="match status" value="1"/>
</dbReference>
<feature type="domain" description="ABC3 transporter permease C-terminal" evidence="9">
    <location>
        <begin position="269"/>
        <end position="390"/>
    </location>
</feature>
<dbReference type="GO" id="GO:0042953">
    <property type="term" value="P:lipoprotein transport"/>
    <property type="evidence" value="ECO:0007669"/>
    <property type="project" value="InterPro"/>
</dbReference>
<dbReference type="Pfam" id="PF02687">
    <property type="entry name" value="FtsX"/>
    <property type="match status" value="1"/>
</dbReference>
<sequence length="397" mass="44310">MMSVPISLFIAFRYWRAKSADRFGRLVTNLAMMGIVLGIMALIIVLSVMNGLENQQKKQVLSSIPHAIIMPLAGHLSHSEPIPSMPTFVQNVVPINTTNVILQAPQGVSAGQVIGITRFSDDPLLQNFATQSFEQVLPEGEFKLIVGSQLAEKLHLQIGDKVRLMITENSQYTPFGRVPVQRLFTISDIYFSAGQNDTNEMFANLSDIGRLMRIPSDQMQGYRLFLKDPFDITELPQYFPSDKWLISDWRSQKGEFFQAVKMEKNMMGLLISLIIVVAISNIITSLSLMVVDKQGEIAILQTQGLNKSEVRNLFIWQGLLVGLSGTLVGTMLGVLTTLNLDRIMAWFNPENIILPTELNLSQLIMIVGISLLFSLGSTIYPAYRAAQIEPAEALRYE</sequence>
<dbReference type="AlphaFoldDB" id="A0A377I8A6"/>
<evidence type="ECO:0000256" key="3">
    <source>
        <dbReference type="ARBA" id="ARBA00022448"/>
    </source>
</evidence>
<evidence type="ECO:0000256" key="4">
    <source>
        <dbReference type="ARBA" id="ARBA00022475"/>
    </source>
</evidence>
<feature type="transmembrane region" description="Helical" evidence="8">
    <location>
        <begin position="30"/>
        <end position="49"/>
    </location>
</feature>
<dbReference type="InterPro" id="IPR051447">
    <property type="entry name" value="Lipoprotein-release_system"/>
</dbReference>
<dbReference type="InterPro" id="IPR011925">
    <property type="entry name" value="LolCE_TM"/>
</dbReference>
<evidence type="ECO:0000256" key="1">
    <source>
        <dbReference type="ARBA" id="ARBA00004651"/>
    </source>
</evidence>
<evidence type="ECO:0000313" key="12">
    <source>
        <dbReference type="Proteomes" id="UP000254465"/>
    </source>
</evidence>
<comment type="similarity">
    <text evidence="2">Belongs to the ABC-4 integral membrane protein family. LolC/E subfamily.</text>
</comment>
<organism evidence="11 12">
    <name type="scientific">Avibacterium paragallinarum</name>
    <name type="common">Haemophilus gallinarum</name>
    <dbReference type="NCBI Taxonomy" id="728"/>
    <lineage>
        <taxon>Bacteria</taxon>
        <taxon>Pseudomonadati</taxon>
        <taxon>Pseudomonadota</taxon>
        <taxon>Gammaproteobacteria</taxon>
        <taxon>Pasteurellales</taxon>
        <taxon>Pasteurellaceae</taxon>
        <taxon>Avibacterium</taxon>
    </lineage>
</organism>
<comment type="subcellular location">
    <subcellularLocation>
        <location evidence="1">Cell membrane</location>
        <topology evidence="1">Multi-pass membrane protein</topology>
    </subcellularLocation>
</comment>
<evidence type="ECO:0000256" key="6">
    <source>
        <dbReference type="ARBA" id="ARBA00022989"/>
    </source>
</evidence>
<keyword evidence="11" id="KW-0449">Lipoprotein</keyword>
<evidence type="ECO:0000256" key="8">
    <source>
        <dbReference type="SAM" id="Phobius"/>
    </source>
</evidence>
<keyword evidence="5 8" id="KW-0812">Transmembrane</keyword>
<evidence type="ECO:0000256" key="5">
    <source>
        <dbReference type="ARBA" id="ARBA00022692"/>
    </source>
</evidence>
<dbReference type="GO" id="GO:0044874">
    <property type="term" value="P:lipoprotein localization to outer membrane"/>
    <property type="evidence" value="ECO:0007669"/>
    <property type="project" value="TreeGrafter"/>
</dbReference>
<dbReference type="InterPro" id="IPR003838">
    <property type="entry name" value="ABC3_permease_C"/>
</dbReference>
<evidence type="ECO:0000259" key="10">
    <source>
        <dbReference type="Pfam" id="PF12704"/>
    </source>
</evidence>
<dbReference type="Proteomes" id="UP000254465">
    <property type="component" value="Unassembled WGS sequence"/>
</dbReference>
<dbReference type="InterPro" id="IPR025857">
    <property type="entry name" value="MacB_PCD"/>
</dbReference>
<gene>
    <name evidence="11" type="primary">lolC</name>
    <name evidence="11" type="ORF">NCTC11296_01313</name>
</gene>